<dbReference type="InterPro" id="IPR029062">
    <property type="entry name" value="Class_I_gatase-like"/>
</dbReference>
<feature type="domain" description="HTH araC/xylS-type" evidence="4">
    <location>
        <begin position="222"/>
        <end position="320"/>
    </location>
</feature>
<dbReference type="EMBL" id="PQWB01000045">
    <property type="protein sequence ID" value="POZ61817.1"/>
    <property type="molecule type" value="Genomic_DNA"/>
</dbReference>
<dbReference type="OrthoDB" id="9794896at2"/>
<dbReference type="CDD" id="cd03137">
    <property type="entry name" value="GATase1_AraC_1"/>
    <property type="match status" value="1"/>
</dbReference>
<dbReference type="PANTHER" id="PTHR43130:SF3">
    <property type="entry name" value="HTH-TYPE TRANSCRIPTIONAL REGULATOR RV1931C"/>
    <property type="match status" value="1"/>
</dbReference>
<evidence type="ECO:0000256" key="3">
    <source>
        <dbReference type="ARBA" id="ARBA00023163"/>
    </source>
</evidence>
<proteinExistence type="predicted"/>
<dbReference type="PROSITE" id="PS01124">
    <property type="entry name" value="HTH_ARAC_FAMILY_2"/>
    <property type="match status" value="1"/>
</dbReference>
<dbReference type="GO" id="GO:0043565">
    <property type="term" value="F:sequence-specific DNA binding"/>
    <property type="evidence" value="ECO:0007669"/>
    <property type="project" value="InterPro"/>
</dbReference>
<dbReference type="InterPro" id="IPR052158">
    <property type="entry name" value="INH-QAR"/>
</dbReference>
<dbReference type="RefSeq" id="WP_103902853.1">
    <property type="nucleotide sequence ID" value="NZ_PQWB01000045.1"/>
</dbReference>
<dbReference type="Gene3D" id="1.10.10.60">
    <property type="entry name" value="Homeodomain-like"/>
    <property type="match status" value="1"/>
</dbReference>
<dbReference type="Pfam" id="PF01965">
    <property type="entry name" value="DJ-1_PfpI"/>
    <property type="match status" value="1"/>
</dbReference>
<organism evidence="5 6">
    <name type="scientific">Chromobacterium alticapitis</name>
    <dbReference type="NCBI Taxonomy" id="2073169"/>
    <lineage>
        <taxon>Bacteria</taxon>
        <taxon>Pseudomonadati</taxon>
        <taxon>Pseudomonadota</taxon>
        <taxon>Betaproteobacteria</taxon>
        <taxon>Neisseriales</taxon>
        <taxon>Chromobacteriaceae</taxon>
        <taxon>Chromobacterium</taxon>
    </lineage>
</organism>
<dbReference type="SUPFAM" id="SSF46689">
    <property type="entry name" value="Homeodomain-like"/>
    <property type="match status" value="2"/>
</dbReference>
<dbReference type="GO" id="GO:0003700">
    <property type="term" value="F:DNA-binding transcription factor activity"/>
    <property type="evidence" value="ECO:0007669"/>
    <property type="project" value="InterPro"/>
</dbReference>
<dbReference type="InterPro" id="IPR018060">
    <property type="entry name" value="HTH_AraC"/>
</dbReference>
<evidence type="ECO:0000256" key="1">
    <source>
        <dbReference type="ARBA" id="ARBA00023015"/>
    </source>
</evidence>
<dbReference type="PANTHER" id="PTHR43130">
    <property type="entry name" value="ARAC-FAMILY TRANSCRIPTIONAL REGULATOR"/>
    <property type="match status" value="1"/>
</dbReference>
<evidence type="ECO:0000313" key="6">
    <source>
        <dbReference type="Proteomes" id="UP000237082"/>
    </source>
</evidence>
<keyword evidence="3" id="KW-0804">Transcription</keyword>
<keyword evidence="1" id="KW-0805">Transcription regulation</keyword>
<dbReference type="Gene3D" id="3.40.50.880">
    <property type="match status" value="1"/>
</dbReference>
<evidence type="ECO:0000256" key="2">
    <source>
        <dbReference type="ARBA" id="ARBA00023125"/>
    </source>
</evidence>
<accession>A0A2S5DFP9</accession>
<dbReference type="SMART" id="SM00342">
    <property type="entry name" value="HTH_ARAC"/>
    <property type="match status" value="1"/>
</dbReference>
<keyword evidence="2" id="KW-0238">DNA-binding</keyword>
<gene>
    <name evidence="5" type="ORF">C2I19_11575</name>
</gene>
<evidence type="ECO:0000313" key="5">
    <source>
        <dbReference type="EMBL" id="POZ61817.1"/>
    </source>
</evidence>
<sequence length="332" mass="35720">MAGRKLPLRVVLLAHEDMNLLDLSGPLQALFTASRHSQPPLYELIVASEGGGLVACSAGPQLMTVALSSLDGLAIDTLIAPGGCRGAEYYVSPFMAGWLRERAPSARRVCSICTGAFLLAEAGLLDGRRATTHWEWAERLQSACPMAEIDPDKIFIRDGAVWTSAGVSAGIDLALALIEEDFGHQAAIETARQLVMFIKRAGGQSQFSAPLAAQAADRGHFSALHGWMADHLDQDLRVDRLAAQAGMTPRTFARVYAAQTGQTPARMVEAMRLEAACRALEETDLPLKRIAALCGLGDEQNLRRVFLRRMGVTPGQYRGSFAARGDMVPPPV</sequence>
<dbReference type="InterPro" id="IPR009057">
    <property type="entry name" value="Homeodomain-like_sf"/>
</dbReference>
<comment type="caution">
    <text evidence="5">The sequence shown here is derived from an EMBL/GenBank/DDBJ whole genome shotgun (WGS) entry which is preliminary data.</text>
</comment>
<dbReference type="InterPro" id="IPR018062">
    <property type="entry name" value="HTH_AraC-typ_CS"/>
</dbReference>
<dbReference type="Pfam" id="PF12833">
    <property type="entry name" value="HTH_18"/>
    <property type="match status" value="1"/>
</dbReference>
<dbReference type="SUPFAM" id="SSF52317">
    <property type="entry name" value="Class I glutamine amidotransferase-like"/>
    <property type="match status" value="1"/>
</dbReference>
<dbReference type="Proteomes" id="UP000237082">
    <property type="component" value="Unassembled WGS sequence"/>
</dbReference>
<dbReference type="InterPro" id="IPR002818">
    <property type="entry name" value="DJ-1/PfpI"/>
</dbReference>
<keyword evidence="6" id="KW-1185">Reference proteome</keyword>
<protein>
    <submittedName>
        <fullName evidence="5">AraC family transcriptional regulator</fullName>
    </submittedName>
</protein>
<dbReference type="AlphaFoldDB" id="A0A2S5DFP9"/>
<dbReference type="PROSITE" id="PS00041">
    <property type="entry name" value="HTH_ARAC_FAMILY_1"/>
    <property type="match status" value="1"/>
</dbReference>
<evidence type="ECO:0000259" key="4">
    <source>
        <dbReference type="PROSITE" id="PS01124"/>
    </source>
</evidence>
<reference evidence="6" key="1">
    <citation type="submission" date="2018-02" db="EMBL/GenBank/DDBJ databases">
        <authorList>
            <person name="O'Hara-Hanley K."/>
            <person name="Soby S."/>
        </authorList>
    </citation>
    <scope>NUCLEOTIDE SEQUENCE [LARGE SCALE GENOMIC DNA]</scope>
    <source>
        <strain evidence="6">MWU14-2602</strain>
    </source>
</reference>
<name>A0A2S5DFP9_9NEIS</name>